<dbReference type="AlphaFoldDB" id="A0A9Q0N4J8"/>
<dbReference type="Proteomes" id="UP001151699">
    <property type="component" value="Chromosome B"/>
</dbReference>
<proteinExistence type="predicted"/>
<accession>A0A9Q0N4J8</accession>
<name>A0A9Q0N4J8_9DIPT</name>
<evidence type="ECO:0000313" key="2">
    <source>
        <dbReference type="Proteomes" id="UP001151699"/>
    </source>
</evidence>
<evidence type="ECO:0008006" key="3">
    <source>
        <dbReference type="Google" id="ProtNLM"/>
    </source>
</evidence>
<dbReference type="SUPFAM" id="SSF52540">
    <property type="entry name" value="P-loop containing nucleoside triphosphate hydrolases"/>
    <property type="match status" value="1"/>
</dbReference>
<dbReference type="OrthoDB" id="2386367at2759"/>
<gene>
    <name evidence="1" type="ORF">Bhyg_07455</name>
</gene>
<sequence>MRKLMVADVIKFKMVEITRKSLGCSANIGDLYDASVDKFCDKLFFICDNVKIITTEQSVTSADFIYNDDNTFNNLIKYGVECDLATDRLDMEHGKLLFTKEDAVKSNASHVVVGIEWGSCNVLSIEEKVQNAGKLKEYLQSIASCIKNNEIIDPSIAAECNFQFESDMMSADCTVPETIDDVVNFIKNIPKDIDNKFNGRGKCVRFTLCPLPAFLESFGYLTSWTSCHVQPIEVKLMCLLGDVISKIADSQAKLHAIQNTANQNDFCVPEHVQKAIKTHRRMTDEKMGNIVNKLVEVRRRNDDSFELRVIEQTCQVSFSVLDQFFSDMEPIIDRIGFINHAKGQGALYIGNISSFEEARRRIRPKVEYYVLFYAPTVFNENTAENIRAFNKLLKGNSACLLADLDMQSDLAQKEGVPSGTRICHYVKDCYRDHNVCKTLKGDRSLNSIRCICDMKPIKSKPKERALIHLICPGSLNGGECGGNKQQWVCEICMSPVEYGFDDHFYCDCGKEAINTFEFRCIDVNHGNEFIPFDLDVLKTKLKEIKLVPTVNILVLGETGVGKSTWINAMANYLTFSTLQEAMEEDQLQSLVPTKFVLLDENCKERVVSIGSSKNEATTAGQACTQFPSAQLVTLENQRIRIIDTPGIGDPRGIEQDKINVDNILRFLSELDQVHGICLLLKPNNARLTTFFKFCVKEILAQLHKSSVHNLLFCFTNTRSTFYKPGDTYPALKELLTEINGSLKLKSKGRADEMVLSNETMFCLDNEAFRFLCARRNNIEFQPEDFQNFSLSWDKSTAETQRMLAYIKSRKPHQVSETMSINEVRNTILTLARPMAKISDNIATNIRVAEEQKKIH</sequence>
<dbReference type="InterPro" id="IPR027417">
    <property type="entry name" value="P-loop_NTPase"/>
</dbReference>
<dbReference type="Gene3D" id="3.40.50.300">
    <property type="entry name" value="P-loop containing nucleotide triphosphate hydrolases"/>
    <property type="match status" value="1"/>
</dbReference>
<dbReference type="EMBL" id="WJQU01000002">
    <property type="protein sequence ID" value="KAJ6642504.1"/>
    <property type="molecule type" value="Genomic_DNA"/>
</dbReference>
<organism evidence="1 2">
    <name type="scientific">Pseudolycoriella hygida</name>
    <dbReference type="NCBI Taxonomy" id="35572"/>
    <lineage>
        <taxon>Eukaryota</taxon>
        <taxon>Metazoa</taxon>
        <taxon>Ecdysozoa</taxon>
        <taxon>Arthropoda</taxon>
        <taxon>Hexapoda</taxon>
        <taxon>Insecta</taxon>
        <taxon>Pterygota</taxon>
        <taxon>Neoptera</taxon>
        <taxon>Endopterygota</taxon>
        <taxon>Diptera</taxon>
        <taxon>Nematocera</taxon>
        <taxon>Sciaroidea</taxon>
        <taxon>Sciaridae</taxon>
        <taxon>Pseudolycoriella</taxon>
    </lineage>
</organism>
<dbReference type="PANTHER" id="PTHR32046:SF11">
    <property type="entry name" value="IMMUNE-ASSOCIATED NUCLEOTIDE-BINDING PROTEIN 10-LIKE"/>
    <property type="match status" value="1"/>
</dbReference>
<protein>
    <recommendedName>
        <fullName evidence="3">G domain-containing protein</fullName>
    </recommendedName>
</protein>
<dbReference type="PANTHER" id="PTHR32046">
    <property type="entry name" value="G DOMAIN-CONTAINING PROTEIN"/>
    <property type="match status" value="1"/>
</dbReference>
<keyword evidence="2" id="KW-1185">Reference proteome</keyword>
<reference evidence="1" key="1">
    <citation type="submission" date="2022-07" db="EMBL/GenBank/DDBJ databases">
        <authorList>
            <person name="Trinca V."/>
            <person name="Uliana J.V.C."/>
            <person name="Torres T.T."/>
            <person name="Ward R.J."/>
            <person name="Monesi N."/>
        </authorList>
    </citation>
    <scope>NUCLEOTIDE SEQUENCE</scope>
    <source>
        <strain evidence="1">HSMRA1968</strain>
        <tissue evidence="1">Whole embryos</tissue>
    </source>
</reference>
<evidence type="ECO:0000313" key="1">
    <source>
        <dbReference type="EMBL" id="KAJ6642504.1"/>
    </source>
</evidence>
<comment type="caution">
    <text evidence="1">The sequence shown here is derived from an EMBL/GenBank/DDBJ whole genome shotgun (WGS) entry which is preliminary data.</text>
</comment>